<dbReference type="Proteomes" id="UP000515873">
    <property type="component" value="Chromosome"/>
</dbReference>
<keyword evidence="2" id="KW-1185">Reference proteome</keyword>
<dbReference type="KEGG" id="dtl:H8F01_10425"/>
<name>A0A7G8Q9M8_9GAMM</name>
<dbReference type="EMBL" id="CP060412">
    <property type="protein sequence ID" value="QNK03486.1"/>
    <property type="molecule type" value="Genomic_DNA"/>
</dbReference>
<dbReference type="AlphaFoldDB" id="A0A7G8Q9M8"/>
<dbReference type="RefSeq" id="WP_187058952.1">
    <property type="nucleotide sequence ID" value="NZ_CP060412.1"/>
</dbReference>
<gene>
    <name evidence="1" type="ORF">H8F01_10425</name>
</gene>
<proteinExistence type="predicted"/>
<protein>
    <submittedName>
        <fullName evidence="1">Uncharacterized protein</fullName>
    </submittedName>
</protein>
<evidence type="ECO:0000313" key="2">
    <source>
        <dbReference type="Proteomes" id="UP000515873"/>
    </source>
</evidence>
<evidence type="ECO:0000313" key="1">
    <source>
        <dbReference type="EMBL" id="QNK03486.1"/>
    </source>
</evidence>
<reference evidence="1 2" key="1">
    <citation type="submission" date="2020-08" db="EMBL/GenBank/DDBJ databases">
        <title>Dyella sp. G9 isolated from forest soil.</title>
        <authorList>
            <person name="Fu J."/>
            <person name="Qiu L."/>
        </authorList>
    </citation>
    <scope>NUCLEOTIDE SEQUENCE [LARGE SCALE GENOMIC DNA]</scope>
    <source>
        <strain evidence="1 2">G9</strain>
    </source>
</reference>
<organism evidence="1 2">
    <name type="scientific">Dyella telluris</name>
    <dbReference type="NCBI Taxonomy" id="2763498"/>
    <lineage>
        <taxon>Bacteria</taxon>
        <taxon>Pseudomonadati</taxon>
        <taxon>Pseudomonadota</taxon>
        <taxon>Gammaproteobacteria</taxon>
        <taxon>Lysobacterales</taxon>
        <taxon>Rhodanobacteraceae</taxon>
        <taxon>Dyella</taxon>
    </lineage>
</organism>
<sequence>MNQQQLLLAALASGSHDDFSPVQLQKLMFLIDRNIGPAIGGPFFKFAPYDYGPFDVGVYHAFGALEMMGLAESFGSGKERRYRVNESGRAMAVDVLNRIHPEYSKYIAEVAHFVQRLSFTALVSSIYKSYPEMKVNSVFRG</sequence>
<accession>A0A7G8Q9M8</accession>